<comment type="subcellular location">
    <subcellularLocation>
        <location evidence="1 9 10">Cytoplasm</location>
    </subcellularLocation>
</comment>
<keyword evidence="9 10" id="KW-0234">DNA repair</keyword>
<protein>
    <recommendedName>
        <fullName evidence="3 9">DNA replication and repair protein RecF</fullName>
    </recommendedName>
</protein>
<keyword evidence="4 9" id="KW-0963">Cytoplasm</keyword>
<dbReference type="NCBIfam" id="TIGR00611">
    <property type="entry name" value="recf"/>
    <property type="match status" value="1"/>
</dbReference>
<keyword evidence="6 9" id="KW-0547">Nucleotide-binding</keyword>
<evidence type="ECO:0000256" key="2">
    <source>
        <dbReference type="ARBA" id="ARBA00008016"/>
    </source>
</evidence>
<comment type="caution">
    <text evidence="12">The sequence shown here is derived from an EMBL/GenBank/DDBJ whole genome shotgun (WGS) entry which is preliminary data.</text>
</comment>
<dbReference type="STRING" id="1817867.A3F83_14830"/>
<dbReference type="InterPro" id="IPR027417">
    <property type="entry name" value="P-loop_NTPase"/>
</dbReference>
<evidence type="ECO:0000313" key="12">
    <source>
        <dbReference type="EMBL" id="OGG06720.1"/>
    </source>
</evidence>
<keyword evidence="9 10" id="KW-0742">SOS response</keyword>
<organism evidence="12 13">
    <name type="scientific">Candidatus Glassbacteria bacterium RIFCSPLOWO2_12_FULL_58_11</name>
    <dbReference type="NCBI Taxonomy" id="1817867"/>
    <lineage>
        <taxon>Bacteria</taxon>
        <taxon>Candidatus Glassiibacteriota</taxon>
    </lineage>
</organism>
<evidence type="ECO:0000256" key="10">
    <source>
        <dbReference type="RuleBase" id="RU000578"/>
    </source>
</evidence>
<evidence type="ECO:0000256" key="4">
    <source>
        <dbReference type="ARBA" id="ARBA00022490"/>
    </source>
</evidence>
<evidence type="ECO:0000256" key="9">
    <source>
        <dbReference type="HAMAP-Rule" id="MF_00365"/>
    </source>
</evidence>
<evidence type="ECO:0000256" key="6">
    <source>
        <dbReference type="ARBA" id="ARBA00022741"/>
    </source>
</evidence>
<dbReference type="GO" id="GO:0000731">
    <property type="term" value="P:DNA synthesis involved in DNA repair"/>
    <property type="evidence" value="ECO:0007669"/>
    <property type="project" value="TreeGrafter"/>
</dbReference>
<comment type="function">
    <text evidence="9 10">The RecF protein is involved in DNA metabolism; it is required for DNA replication and normal SOS inducibility. RecF binds preferentially to single-stranded, linear DNA. It also seems to bind ATP.</text>
</comment>
<dbReference type="InterPro" id="IPR003395">
    <property type="entry name" value="RecF/RecN/SMC_N"/>
</dbReference>
<feature type="domain" description="RecF/RecN/SMC N-terminal" evidence="11">
    <location>
        <begin position="3"/>
        <end position="351"/>
    </location>
</feature>
<keyword evidence="5 9" id="KW-0235">DNA replication</keyword>
<dbReference type="PROSITE" id="PS00617">
    <property type="entry name" value="RECF_1"/>
    <property type="match status" value="1"/>
</dbReference>
<reference evidence="12 13" key="1">
    <citation type="journal article" date="2016" name="Nat. Commun.">
        <title>Thousands of microbial genomes shed light on interconnected biogeochemical processes in an aquifer system.</title>
        <authorList>
            <person name="Anantharaman K."/>
            <person name="Brown C.T."/>
            <person name="Hug L.A."/>
            <person name="Sharon I."/>
            <person name="Castelle C.J."/>
            <person name="Probst A.J."/>
            <person name="Thomas B.C."/>
            <person name="Singh A."/>
            <person name="Wilkins M.J."/>
            <person name="Karaoz U."/>
            <person name="Brodie E.L."/>
            <person name="Williams K.H."/>
            <person name="Hubbard S.S."/>
            <person name="Banfield J.F."/>
        </authorList>
    </citation>
    <scope>NUCLEOTIDE SEQUENCE [LARGE SCALE GENOMIC DNA]</scope>
</reference>
<dbReference type="PROSITE" id="PS00618">
    <property type="entry name" value="RECF_2"/>
    <property type="match status" value="1"/>
</dbReference>
<dbReference type="HAMAP" id="MF_00365">
    <property type="entry name" value="RecF"/>
    <property type="match status" value="1"/>
</dbReference>
<gene>
    <name evidence="9" type="primary">recF</name>
    <name evidence="12" type="ORF">A3F83_14830</name>
</gene>
<dbReference type="InterPro" id="IPR001238">
    <property type="entry name" value="DNA-binding_RecF"/>
</dbReference>
<dbReference type="GO" id="GO:0005524">
    <property type="term" value="F:ATP binding"/>
    <property type="evidence" value="ECO:0007669"/>
    <property type="project" value="UniProtKB-UniRule"/>
</dbReference>
<comment type="similarity">
    <text evidence="2 9 10">Belongs to the RecF family.</text>
</comment>
<sequence length="372" mass="41862">MIINELKLDRFRNLADATLLFSERGNLLIGDNGQGKTNLLEAVYYLTLLKSFRTNLDNECIRFGESYFSLRGAWTEESGRRESASVGYDGRRKKVVLAGEEKKKVSEAFGVFKSVILTPEDIGIVQGGPAGRRRYLDIVLSISSPLYLERLKRYKKGLATRNFLLRRPQATDALISPWEEEMAESGAFIICERLSYVRRVAAGYGELFARLSAGERAELAYRSELAGGREQPAGNEADRQRIREAFLERLRTGRQTDRERGATLAGPQTDELVFKLEGRPLRNYGSQGQQRTAVICLKMVEAGQIDLAGSVRPVLLLDDIFSELDRSRSARLLEELVEKHQSFITAPRKEPFFERLGHLPVKTIEGGVVRDG</sequence>
<dbReference type="PANTHER" id="PTHR32182">
    <property type="entry name" value="DNA REPLICATION AND REPAIR PROTEIN RECF"/>
    <property type="match status" value="1"/>
</dbReference>
<accession>A0A1F5Z2P7</accession>
<dbReference type="GO" id="GO:0006302">
    <property type="term" value="P:double-strand break repair"/>
    <property type="evidence" value="ECO:0007669"/>
    <property type="project" value="TreeGrafter"/>
</dbReference>
<dbReference type="InterPro" id="IPR018078">
    <property type="entry name" value="DNA-binding_RecF_CS"/>
</dbReference>
<dbReference type="GO" id="GO:0005737">
    <property type="term" value="C:cytoplasm"/>
    <property type="evidence" value="ECO:0007669"/>
    <property type="project" value="UniProtKB-SubCell"/>
</dbReference>
<dbReference type="SUPFAM" id="SSF52540">
    <property type="entry name" value="P-loop containing nucleoside triphosphate hydrolases"/>
    <property type="match status" value="1"/>
</dbReference>
<dbReference type="Gene3D" id="1.20.1050.90">
    <property type="entry name" value="RecF/RecN/SMC, N-terminal domain"/>
    <property type="match status" value="1"/>
</dbReference>
<dbReference type="EMBL" id="MFIX01000008">
    <property type="protein sequence ID" value="OGG06720.1"/>
    <property type="molecule type" value="Genomic_DNA"/>
</dbReference>
<dbReference type="Proteomes" id="UP000179129">
    <property type="component" value="Unassembled WGS sequence"/>
</dbReference>
<evidence type="ECO:0000256" key="1">
    <source>
        <dbReference type="ARBA" id="ARBA00004496"/>
    </source>
</evidence>
<feature type="binding site" evidence="9">
    <location>
        <begin position="30"/>
        <end position="37"/>
    </location>
    <ligand>
        <name>ATP</name>
        <dbReference type="ChEBI" id="CHEBI:30616"/>
    </ligand>
</feature>
<dbReference type="GO" id="GO:0006260">
    <property type="term" value="P:DNA replication"/>
    <property type="evidence" value="ECO:0007669"/>
    <property type="project" value="UniProtKB-UniRule"/>
</dbReference>
<dbReference type="PANTHER" id="PTHR32182:SF0">
    <property type="entry name" value="DNA REPLICATION AND REPAIR PROTEIN RECF"/>
    <property type="match status" value="1"/>
</dbReference>
<evidence type="ECO:0000256" key="3">
    <source>
        <dbReference type="ARBA" id="ARBA00020170"/>
    </source>
</evidence>
<name>A0A1F5Z2P7_9BACT</name>
<evidence type="ECO:0000313" key="13">
    <source>
        <dbReference type="Proteomes" id="UP000179129"/>
    </source>
</evidence>
<evidence type="ECO:0000259" key="11">
    <source>
        <dbReference type="Pfam" id="PF02463"/>
    </source>
</evidence>
<dbReference type="Gene3D" id="3.40.50.300">
    <property type="entry name" value="P-loop containing nucleotide triphosphate hydrolases"/>
    <property type="match status" value="1"/>
</dbReference>
<keyword evidence="8 9" id="KW-0238">DNA-binding</keyword>
<keyword evidence="9 10" id="KW-0227">DNA damage</keyword>
<dbReference type="GO" id="GO:0003697">
    <property type="term" value="F:single-stranded DNA binding"/>
    <property type="evidence" value="ECO:0007669"/>
    <property type="project" value="UniProtKB-UniRule"/>
</dbReference>
<keyword evidence="7 9" id="KW-0067">ATP-binding</keyword>
<dbReference type="Pfam" id="PF02463">
    <property type="entry name" value="SMC_N"/>
    <property type="match status" value="1"/>
</dbReference>
<dbReference type="InterPro" id="IPR042174">
    <property type="entry name" value="RecF_2"/>
</dbReference>
<evidence type="ECO:0000256" key="5">
    <source>
        <dbReference type="ARBA" id="ARBA00022705"/>
    </source>
</evidence>
<evidence type="ECO:0000256" key="7">
    <source>
        <dbReference type="ARBA" id="ARBA00022840"/>
    </source>
</evidence>
<dbReference type="GO" id="GO:0009432">
    <property type="term" value="P:SOS response"/>
    <property type="evidence" value="ECO:0007669"/>
    <property type="project" value="UniProtKB-UniRule"/>
</dbReference>
<evidence type="ECO:0000256" key="8">
    <source>
        <dbReference type="ARBA" id="ARBA00023125"/>
    </source>
</evidence>
<proteinExistence type="inferred from homology"/>
<dbReference type="AlphaFoldDB" id="A0A1F5Z2P7"/>